<dbReference type="GO" id="GO:0003677">
    <property type="term" value="F:DNA binding"/>
    <property type="evidence" value="ECO:0007669"/>
    <property type="project" value="InterPro"/>
</dbReference>
<evidence type="ECO:0000313" key="7">
    <source>
        <dbReference type="Proteomes" id="UP001189624"/>
    </source>
</evidence>
<dbReference type="InterPro" id="IPR003169">
    <property type="entry name" value="GYF"/>
</dbReference>
<evidence type="ECO:0000313" key="6">
    <source>
        <dbReference type="EMBL" id="CAJ1952407.1"/>
    </source>
</evidence>
<evidence type="ECO:0000259" key="3">
    <source>
        <dbReference type="PROSITE" id="PS50829"/>
    </source>
</evidence>
<keyword evidence="7" id="KW-1185">Reference proteome</keyword>
<feature type="region of interest" description="Disordered" evidence="1">
    <location>
        <begin position="543"/>
        <end position="563"/>
    </location>
</feature>
<dbReference type="SMART" id="SM00444">
    <property type="entry name" value="GYF"/>
    <property type="match status" value="1"/>
</dbReference>
<evidence type="ECO:0008006" key="8">
    <source>
        <dbReference type="Google" id="ProtNLM"/>
    </source>
</evidence>
<accession>A0AA86SD57</accession>
<dbReference type="InterPro" id="IPR003121">
    <property type="entry name" value="SWIB_MDM2_domain"/>
</dbReference>
<sequence length="968" mass="109304">MLLNVLLFGVLLHSAQGHTSQRCLQRLSEAEFSSSSRTFAATFSSLSLSVNALLNTGIVSSGKTCLTTVNGVSHSWRTLNLGLFMIARMDDKSHAGSFWLEEIDGKVQTPMRKKRKYRTKKKEYQGWGSTSLIWFLQSIGRDTTKEIAQNEVANIVMEYVKQKNLFHKTKKKRIECDEKLHSLFGRKTISRLKINDLLESHFAENCEESSDDILFDSEEDDNASAMCETPRSAPSERRSQPKKPVFEKPRSCFAAIVPANIKLVYLKRSLVEELLKDPETFETKVIGSFIRIKCDPNDYLQKNSHQLLQVTGNLAAVQYLNAFSFLLNVQFSLNGYIHQLLMLNTYICIKKSSEVNGEIHLQASGFMKDIKIQMLSDDNFSELDLAMNFECCNFSFPQVVDTGAKPKSTYVSEECEDLHQRVKDGLVKRPMTVDMEHTARLLHEDMTKHSDGVISEALPLFTLMLLSADAFVVWLARELALLQNLIDRANEKDASLSKVILTDSSTDTPDLESSQLCTLDEYLQRREKLQKPDEQERLLSEFPQVIADDQESESTTPDDRDKKVENNLEEFWQATCTKSSLVTEDPEAVANAKLDIADLVKLQSNSPKSIPIKAPEVPLLDFTKNSTMLNCIFPDTAAYANVIPSYSWRILAEHQASGIPVQQLPEQQTDFTCENDMSKPAKSHEAKISQSLLPDKQILPSQIHVELSNGLSVEQLQEQQRDSADKNGTSKPYKLHEEKISLAFPHNQIEPSQVEVIDLTDALSVQQTREEQTNFSHKNGMSKPAESHEVKISQALPNRQIQPSQFDVVELNDDLPVQQLPEQHTDFAYKNNMSKPAESHEAEVSLPLPSNQIQPSQVQVTLSSKQIQPSQNQEVTLPSKKIQPSQIQVILLSDDDEDEEKENEKASTTNLVPAVQLDTLMWHYRDPTGNVQGPFSLTSLKRWSDAGYFTADFKVWKSGNRQNESVLL</sequence>
<dbReference type="SMART" id="SM00719">
    <property type="entry name" value="Plus3"/>
    <property type="match status" value="1"/>
</dbReference>
<dbReference type="PANTHER" id="PTHR46851">
    <property type="entry name" value="OS01G0884500 PROTEIN"/>
    <property type="match status" value="1"/>
</dbReference>
<evidence type="ECO:0000256" key="1">
    <source>
        <dbReference type="SAM" id="MobiDB-lite"/>
    </source>
</evidence>
<dbReference type="EMBL" id="OY731401">
    <property type="protein sequence ID" value="CAJ1952407.1"/>
    <property type="molecule type" value="Genomic_DNA"/>
</dbReference>
<feature type="chain" id="PRO_5041653634" description="GYF domain-containing protein" evidence="2">
    <location>
        <begin position="18"/>
        <end position="968"/>
    </location>
</feature>
<dbReference type="Gene3D" id="3.90.70.200">
    <property type="entry name" value="Plus-3 domain"/>
    <property type="match status" value="1"/>
</dbReference>
<feature type="domain" description="GYF" evidence="3">
    <location>
        <begin position="919"/>
        <end position="968"/>
    </location>
</feature>
<feature type="domain" description="DM2" evidence="5">
    <location>
        <begin position="121"/>
        <end position="204"/>
    </location>
</feature>
<dbReference type="Proteomes" id="UP001189624">
    <property type="component" value="Chromosome 4"/>
</dbReference>
<dbReference type="Pfam" id="PF25980">
    <property type="entry name" value="NERD_plant"/>
    <property type="match status" value="1"/>
</dbReference>
<dbReference type="PROSITE" id="PS50829">
    <property type="entry name" value="GYF"/>
    <property type="match status" value="1"/>
</dbReference>
<dbReference type="SUPFAM" id="SSF47592">
    <property type="entry name" value="SWIB/MDM2 domain"/>
    <property type="match status" value="1"/>
</dbReference>
<dbReference type="CDD" id="cd10567">
    <property type="entry name" value="SWIB-MDM2_like"/>
    <property type="match status" value="1"/>
</dbReference>
<dbReference type="PROSITE" id="PS51925">
    <property type="entry name" value="SWIB_MDM2"/>
    <property type="match status" value="1"/>
</dbReference>
<reference evidence="6" key="1">
    <citation type="submission" date="2023-10" db="EMBL/GenBank/DDBJ databases">
        <authorList>
            <person name="Domelevo Entfellner J.-B."/>
        </authorList>
    </citation>
    <scope>NUCLEOTIDE SEQUENCE</scope>
</reference>
<evidence type="ECO:0000256" key="2">
    <source>
        <dbReference type="SAM" id="SignalP"/>
    </source>
</evidence>
<feature type="region of interest" description="Disordered" evidence="1">
    <location>
        <begin position="224"/>
        <end position="244"/>
    </location>
</feature>
<dbReference type="InterPro" id="IPR058668">
    <property type="entry name" value="NERD_dom"/>
</dbReference>
<dbReference type="InterPro" id="IPR045894">
    <property type="entry name" value="At5g08430-like"/>
</dbReference>
<dbReference type="Gene3D" id="1.10.245.10">
    <property type="entry name" value="SWIB/MDM2 domain"/>
    <property type="match status" value="1"/>
</dbReference>
<name>A0AA86SD57_9FABA</name>
<dbReference type="Pfam" id="PF02213">
    <property type="entry name" value="GYF"/>
    <property type="match status" value="1"/>
</dbReference>
<evidence type="ECO:0000259" key="4">
    <source>
        <dbReference type="PROSITE" id="PS51360"/>
    </source>
</evidence>
<feature type="compositionally biased region" description="Basic and acidic residues" evidence="1">
    <location>
        <begin position="234"/>
        <end position="244"/>
    </location>
</feature>
<dbReference type="Gene3D" id="3.30.1490.40">
    <property type="match status" value="1"/>
</dbReference>
<dbReference type="PANTHER" id="PTHR46851:SF11">
    <property type="entry name" value="GYF DOMAIN-CONTAINING PROTEIN"/>
    <property type="match status" value="1"/>
</dbReference>
<organism evidence="6 7">
    <name type="scientific">Sphenostylis stenocarpa</name>
    <dbReference type="NCBI Taxonomy" id="92480"/>
    <lineage>
        <taxon>Eukaryota</taxon>
        <taxon>Viridiplantae</taxon>
        <taxon>Streptophyta</taxon>
        <taxon>Embryophyta</taxon>
        <taxon>Tracheophyta</taxon>
        <taxon>Spermatophyta</taxon>
        <taxon>Magnoliopsida</taxon>
        <taxon>eudicotyledons</taxon>
        <taxon>Gunneridae</taxon>
        <taxon>Pentapetalae</taxon>
        <taxon>rosids</taxon>
        <taxon>fabids</taxon>
        <taxon>Fabales</taxon>
        <taxon>Fabaceae</taxon>
        <taxon>Papilionoideae</taxon>
        <taxon>50 kb inversion clade</taxon>
        <taxon>NPAAA clade</taxon>
        <taxon>indigoferoid/millettioid clade</taxon>
        <taxon>Phaseoleae</taxon>
        <taxon>Sphenostylis</taxon>
    </lineage>
</organism>
<proteinExistence type="predicted"/>
<dbReference type="Pfam" id="PF03126">
    <property type="entry name" value="Plus-3"/>
    <property type="match status" value="1"/>
</dbReference>
<dbReference type="SUPFAM" id="SSF159042">
    <property type="entry name" value="Plus3-like"/>
    <property type="match status" value="1"/>
</dbReference>
<gene>
    <name evidence="6" type="ORF">AYBTSS11_LOCUS15280</name>
</gene>
<dbReference type="PROSITE" id="PS51360">
    <property type="entry name" value="PLUS3"/>
    <property type="match status" value="1"/>
</dbReference>
<keyword evidence="2" id="KW-0732">Signal</keyword>
<dbReference type="InterPro" id="IPR004343">
    <property type="entry name" value="Plus-3_dom"/>
</dbReference>
<dbReference type="Gramene" id="rna-AYBTSS11_LOCUS15280">
    <property type="protein sequence ID" value="CAJ1952407.1"/>
    <property type="gene ID" value="gene-AYBTSS11_LOCUS15280"/>
</dbReference>
<feature type="signal peptide" evidence="2">
    <location>
        <begin position="1"/>
        <end position="17"/>
    </location>
</feature>
<dbReference type="Pfam" id="PF02201">
    <property type="entry name" value="SWIB"/>
    <property type="match status" value="1"/>
</dbReference>
<evidence type="ECO:0000259" key="5">
    <source>
        <dbReference type="PROSITE" id="PS51925"/>
    </source>
</evidence>
<feature type="domain" description="Plus3" evidence="4">
    <location>
        <begin position="255"/>
        <end position="423"/>
    </location>
</feature>
<dbReference type="SUPFAM" id="SSF55277">
    <property type="entry name" value="GYF domain"/>
    <property type="match status" value="1"/>
</dbReference>
<dbReference type="InterPro" id="IPR035445">
    <property type="entry name" value="GYF-like_dom_sf"/>
</dbReference>
<dbReference type="InterPro" id="IPR036128">
    <property type="entry name" value="Plus3-like_sf"/>
</dbReference>
<dbReference type="InterPro" id="IPR036885">
    <property type="entry name" value="SWIB_MDM2_dom_sf"/>
</dbReference>
<protein>
    <recommendedName>
        <fullName evidence="8">GYF domain-containing protein</fullName>
    </recommendedName>
</protein>
<dbReference type="AlphaFoldDB" id="A0AA86SD57"/>